<keyword evidence="1" id="KW-0238">DNA-binding</keyword>
<dbReference type="SMART" id="SM00530">
    <property type="entry name" value="HTH_XRE"/>
    <property type="match status" value="1"/>
</dbReference>
<dbReference type="RefSeq" id="WP_175495484.1">
    <property type="nucleotide sequence ID" value="NZ_FOTR01000011.1"/>
</dbReference>
<reference evidence="4" key="1">
    <citation type="submission" date="2016-10" db="EMBL/GenBank/DDBJ databases">
        <authorList>
            <person name="Varghese N."/>
            <person name="Submissions S."/>
        </authorList>
    </citation>
    <scope>NUCLEOTIDE SEQUENCE [LARGE SCALE GENOMIC DNA]</scope>
    <source>
        <strain evidence="4">CGMCC 1.4250</strain>
    </source>
</reference>
<dbReference type="AlphaFoldDB" id="A0A1I4PFE7"/>
<accession>A0A1I4PFE7</accession>
<protein>
    <submittedName>
        <fullName evidence="3">Helix-turn-helix</fullName>
    </submittedName>
</protein>
<dbReference type="EMBL" id="FOTR01000011">
    <property type="protein sequence ID" value="SFM26407.1"/>
    <property type="molecule type" value="Genomic_DNA"/>
</dbReference>
<evidence type="ECO:0000256" key="1">
    <source>
        <dbReference type="ARBA" id="ARBA00023125"/>
    </source>
</evidence>
<keyword evidence="4" id="KW-1185">Reference proteome</keyword>
<dbReference type="GO" id="GO:0003700">
    <property type="term" value="F:DNA-binding transcription factor activity"/>
    <property type="evidence" value="ECO:0007669"/>
    <property type="project" value="TreeGrafter"/>
</dbReference>
<gene>
    <name evidence="3" type="ORF">SAMN04487943_11139</name>
</gene>
<dbReference type="GO" id="GO:0005829">
    <property type="term" value="C:cytosol"/>
    <property type="evidence" value="ECO:0007669"/>
    <property type="project" value="TreeGrafter"/>
</dbReference>
<dbReference type="SUPFAM" id="SSF47413">
    <property type="entry name" value="lambda repressor-like DNA-binding domains"/>
    <property type="match status" value="1"/>
</dbReference>
<proteinExistence type="predicted"/>
<dbReference type="InterPro" id="IPR001387">
    <property type="entry name" value="Cro/C1-type_HTH"/>
</dbReference>
<evidence type="ECO:0000313" key="4">
    <source>
        <dbReference type="Proteomes" id="UP000198565"/>
    </source>
</evidence>
<feature type="domain" description="HTH cro/C1-type" evidence="2">
    <location>
        <begin position="10"/>
        <end position="64"/>
    </location>
</feature>
<name>A0A1I4PFE7_9BACI</name>
<sequence length="106" mass="12040">MSELQIGGKLKTLRKALNLSMEEVAEKVNLSQSYISYIEKDRSVPNIVLLSKILKALETDLVTFAVYINEDQKQAEELILLTNKIKQLSPAERTQLNSFLVFLKSL</sequence>
<dbReference type="STRING" id="334253.SAMN04487943_11139"/>
<dbReference type="PROSITE" id="PS50943">
    <property type="entry name" value="HTH_CROC1"/>
    <property type="match status" value="1"/>
</dbReference>
<dbReference type="CDD" id="cd00093">
    <property type="entry name" value="HTH_XRE"/>
    <property type="match status" value="1"/>
</dbReference>
<evidence type="ECO:0000259" key="2">
    <source>
        <dbReference type="PROSITE" id="PS50943"/>
    </source>
</evidence>
<organism evidence="3 4">
    <name type="scientific">Gracilibacillus orientalis</name>
    <dbReference type="NCBI Taxonomy" id="334253"/>
    <lineage>
        <taxon>Bacteria</taxon>
        <taxon>Bacillati</taxon>
        <taxon>Bacillota</taxon>
        <taxon>Bacilli</taxon>
        <taxon>Bacillales</taxon>
        <taxon>Bacillaceae</taxon>
        <taxon>Gracilibacillus</taxon>
    </lineage>
</organism>
<evidence type="ECO:0000313" key="3">
    <source>
        <dbReference type="EMBL" id="SFM26407.1"/>
    </source>
</evidence>
<dbReference type="InterPro" id="IPR010982">
    <property type="entry name" value="Lambda_DNA-bd_dom_sf"/>
</dbReference>
<dbReference type="PANTHER" id="PTHR46797">
    <property type="entry name" value="HTH-TYPE TRANSCRIPTIONAL REGULATOR"/>
    <property type="match status" value="1"/>
</dbReference>
<dbReference type="Gene3D" id="1.10.260.40">
    <property type="entry name" value="lambda repressor-like DNA-binding domains"/>
    <property type="match status" value="1"/>
</dbReference>
<dbReference type="PANTHER" id="PTHR46797:SF2">
    <property type="entry name" value="TRANSCRIPTIONAL REGULATOR"/>
    <property type="match status" value="1"/>
</dbReference>
<dbReference type="InterPro" id="IPR050807">
    <property type="entry name" value="TransReg_Diox_bact_type"/>
</dbReference>
<dbReference type="Pfam" id="PF01381">
    <property type="entry name" value="HTH_3"/>
    <property type="match status" value="1"/>
</dbReference>
<dbReference type="Proteomes" id="UP000198565">
    <property type="component" value="Unassembled WGS sequence"/>
</dbReference>
<dbReference type="GO" id="GO:0003677">
    <property type="term" value="F:DNA binding"/>
    <property type="evidence" value="ECO:0007669"/>
    <property type="project" value="UniProtKB-KW"/>
</dbReference>